<dbReference type="PANTHER" id="PTHR37694">
    <property type="entry name" value="SLR8022 PROTEIN"/>
    <property type="match status" value="1"/>
</dbReference>
<dbReference type="Pfam" id="PF07883">
    <property type="entry name" value="Cupin_2"/>
    <property type="match status" value="1"/>
</dbReference>
<protein>
    <submittedName>
        <fullName evidence="2">Cupin 2 barrel domain-containing protein</fullName>
    </submittedName>
</protein>
<evidence type="ECO:0000259" key="1">
    <source>
        <dbReference type="Pfam" id="PF07883"/>
    </source>
</evidence>
<feature type="domain" description="Cupin type-2" evidence="1">
    <location>
        <begin position="53"/>
        <end position="109"/>
    </location>
</feature>
<comment type="caution">
    <text evidence="2">The sequence shown here is derived from an EMBL/GenBank/DDBJ whole genome shotgun (WGS) entry which is preliminary data.</text>
</comment>
<evidence type="ECO:0000313" key="2">
    <source>
        <dbReference type="EMBL" id="ETW13503.1"/>
    </source>
</evidence>
<name>W4HM75_9RHOB</name>
<sequence>MTQPVHVPNESPEVKVMGEAQRGGLKYRLLIDAGYGPTTGIAQGIFYLYDSHTESRHRHQLAETVHVLDGSGKVTIEDREITLSVGDTVFIPAGHRHGFEAEGTLTMLFTFACDSFSDVEYDYGDAA</sequence>
<dbReference type="Proteomes" id="UP000019063">
    <property type="component" value="Unassembled WGS sequence"/>
</dbReference>
<evidence type="ECO:0000313" key="3">
    <source>
        <dbReference type="Proteomes" id="UP000019063"/>
    </source>
</evidence>
<dbReference type="AlphaFoldDB" id="W4HM75"/>
<dbReference type="SUPFAM" id="SSF51182">
    <property type="entry name" value="RmlC-like cupins"/>
    <property type="match status" value="1"/>
</dbReference>
<accession>W4HM75</accession>
<organism evidence="2 3">
    <name type="scientific">Roseivivax marinus</name>
    <dbReference type="NCBI Taxonomy" id="1379903"/>
    <lineage>
        <taxon>Bacteria</taxon>
        <taxon>Pseudomonadati</taxon>
        <taxon>Pseudomonadota</taxon>
        <taxon>Alphaproteobacteria</taxon>
        <taxon>Rhodobacterales</taxon>
        <taxon>Roseobacteraceae</taxon>
        <taxon>Roseivivax</taxon>
    </lineage>
</organism>
<dbReference type="Gene3D" id="2.60.120.10">
    <property type="entry name" value="Jelly Rolls"/>
    <property type="match status" value="1"/>
</dbReference>
<dbReference type="PANTHER" id="PTHR37694:SF1">
    <property type="entry name" value="SLR8022 PROTEIN"/>
    <property type="match status" value="1"/>
</dbReference>
<reference evidence="2 3" key="1">
    <citation type="journal article" date="2014" name="Antonie Van Leeuwenhoek">
        <title>Roseivivax atlanticus sp. nov., isolated from surface seawater of the Atlantic Ocean.</title>
        <authorList>
            <person name="Li G."/>
            <person name="Lai Q."/>
            <person name="Liu X."/>
            <person name="Sun F."/>
            <person name="Shao Z."/>
        </authorList>
    </citation>
    <scope>NUCLEOTIDE SEQUENCE [LARGE SCALE GENOMIC DNA]</scope>
    <source>
        <strain evidence="2 3">22II-s10s</strain>
    </source>
</reference>
<keyword evidence="3" id="KW-1185">Reference proteome</keyword>
<dbReference type="STRING" id="1379903.ATO8_05721"/>
<dbReference type="InterPro" id="IPR014710">
    <property type="entry name" value="RmlC-like_jellyroll"/>
</dbReference>
<dbReference type="RefSeq" id="WP_051487418.1">
    <property type="nucleotide sequence ID" value="NZ_AQQW01000003.1"/>
</dbReference>
<dbReference type="InterPro" id="IPR013096">
    <property type="entry name" value="Cupin_2"/>
</dbReference>
<gene>
    <name evidence="2" type="ORF">ATO8_05721</name>
</gene>
<dbReference type="eggNOG" id="COG0662">
    <property type="taxonomic scope" value="Bacteria"/>
</dbReference>
<proteinExistence type="predicted"/>
<dbReference type="EMBL" id="AQQW01000003">
    <property type="protein sequence ID" value="ETW13503.1"/>
    <property type="molecule type" value="Genomic_DNA"/>
</dbReference>
<dbReference type="InterPro" id="IPR011051">
    <property type="entry name" value="RmlC_Cupin_sf"/>
</dbReference>